<sequence>MCGGAVIPNDDDKPPVPAAVRRAALRRHAGQLRPELWDAKKKKKKRGDDEIQWEAAFLEFVVAGDDDDDGVAMFPPSCAATAEAAVAPAVERPRRRRVRRSYPYRGEGKDQLPARRRSSAGAGQRSPWDVDDDDGDALSRRHATLLPAQRRCRGRRKKPGVGGAVRDVDGVVVGVLRRAYTTGVLLGRRDGQPPRRLRRGQQHGHLEHEQHNPLPELRS</sequence>
<feature type="region of interest" description="Disordered" evidence="1">
    <location>
        <begin position="183"/>
        <end position="219"/>
    </location>
</feature>
<reference evidence="2" key="2">
    <citation type="submission" date="2013-04" db="UniProtKB">
        <authorList>
            <consortium name="EnsemblPlants"/>
        </authorList>
    </citation>
    <scope>IDENTIFICATION</scope>
</reference>
<dbReference type="AlphaFoldDB" id="J3MW71"/>
<name>J3MW71_ORYBR</name>
<keyword evidence="3" id="KW-1185">Reference proteome</keyword>
<accession>J3MW71</accession>
<dbReference type="HOGENOM" id="CLU_1258959_0_0_1"/>
<feature type="compositionally biased region" description="Basic residues" evidence="1">
    <location>
        <begin position="93"/>
        <end position="102"/>
    </location>
</feature>
<dbReference type="Proteomes" id="UP000006038">
    <property type="component" value="Chromosome 9"/>
</dbReference>
<protein>
    <submittedName>
        <fullName evidence="2">Uncharacterized protein</fullName>
    </submittedName>
</protein>
<feature type="compositionally biased region" description="Basic and acidic residues" evidence="1">
    <location>
        <begin position="204"/>
        <end position="219"/>
    </location>
</feature>
<evidence type="ECO:0000313" key="3">
    <source>
        <dbReference type="Proteomes" id="UP000006038"/>
    </source>
</evidence>
<feature type="compositionally biased region" description="Basic residues" evidence="1">
    <location>
        <begin position="150"/>
        <end position="159"/>
    </location>
</feature>
<evidence type="ECO:0000313" key="2">
    <source>
        <dbReference type="EnsemblPlants" id="OB09G12500.1"/>
    </source>
</evidence>
<dbReference type="Gramene" id="OB09G12500.1">
    <property type="protein sequence ID" value="OB09G12500.1"/>
    <property type="gene ID" value="OB09G12500"/>
</dbReference>
<organism evidence="2">
    <name type="scientific">Oryza brachyantha</name>
    <name type="common">malo sina</name>
    <dbReference type="NCBI Taxonomy" id="4533"/>
    <lineage>
        <taxon>Eukaryota</taxon>
        <taxon>Viridiplantae</taxon>
        <taxon>Streptophyta</taxon>
        <taxon>Embryophyta</taxon>
        <taxon>Tracheophyta</taxon>
        <taxon>Spermatophyta</taxon>
        <taxon>Magnoliopsida</taxon>
        <taxon>Liliopsida</taxon>
        <taxon>Poales</taxon>
        <taxon>Poaceae</taxon>
        <taxon>BOP clade</taxon>
        <taxon>Oryzoideae</taxon>
        <taxon>Oryzeae</taxon>
        <taxon>Oryzinae</taxon>
        <taxon>Oryza</taxon>
    </lineage>
</organism>
<evidence type="ECO:0000256" key="1">
    <source>
        <dbReference type="SAM" id="MobiDB-lite"/>
    </source>
</evidence>
<dbReference type="EnsemblPlants" id="OB09G12500.1">
    <property type="protein sequence ID" value="OB09G12500.1"/>
    <property type="gene ID" value="OB09G12500"/>
</dbReference>
<reference evidence="2" key="1">
    <citation type="journal article" date="2013" name="Nat. Commun.">
        <title>Whole-genome sequencing of Oryza brachyantha reveals mechanisms underlying Oryza genome evolution.</title>
        <authorList>
            <person name="Chen J."/>
            <person name="Huang Q."/>
            <person name="Gao D."/>
            <person name="Wang J."/>
            <person name="Lang Y."/>
            <person name="Liu T."/>
            <person name="Li B."/>
            <person name="Bai Z."/>
            <person name="Luis Goicoechea J."/>
            <person name="Liang C."/>
            <person name="Chen C."/>
            <person name="Zhang W."/>
            <person name="Sun S."/>
            <person name="Liao Y."/>
            <person name="Zhang X."/>
            <person name="Yang L."/>
            <person name="Song C."/>
            <person name="Wang M."/>
            <person name="Shi J."/>
            <person name="Liu G."/>
            <person name="Liu J."/>
            <person name="Zhou H."/>
            <person name="Zhou W."/>
            <person name="Yu Q."/>
            <person name="An N."/>
            <person name="Chen Y."/>
            <person name="Cai Q."/>
            <person name="Wang B."/>
            <person name="Liu B."/>
            <person name="Min J."/>
            <person name="Huang Y."/>
            <person name="Wu H."/>
            <person name="Li Z."/>
            <person name="Zhang Y."/>
            <person name="Yin Y."/>
            <person name="Song W."/>
            <person name="Jiang J."/>
            <person name="Jackson S.A."/>
            <person name="Wing R.A."/>
            <person name="Wang J."/>
            <person name="Chen M."/>
        </authorList>
    </citation>
    <scope>NUCLEOTIDE SEQUENCE [LARGE SCALE GENOMIC DNA]</scope>
    <source>
        <strain evidence="2">cv. IRGC 101232</strain>
    </source>
</reference>
<proteinExistence type="predicted"/>
<feature type="region of interest" description="Disordered" evidence="1">
    <location>
        <begin position="88"/>
        <end position="163"/>
    </location>
</feature>